<protein>
    <submittedName>
        <fullName evidence="2">Transposase</fullName>
    </submittedName>
</protein>
<feature type="domain" description="Integrase catalytic" evidence="1">
    <location>
        <begin position="49"/>
        <end position="240"/>
    </location>
</feature>
<evidence type="ECO:0000313" key="3">
    <source>
        <dbReference type="Proteomes" id="UP000290433"/>
    </source>
</evidence>
<dbReference type="GO" id="GO:0003676">
    <property type="term" value="F:nucleic acid binding"/>
    <property type="evidence" value="ECO:0007669"/>
    <property type="project" value="InterPro"/>
</dbReference>
<dbReference type="Proteomes" id="UP000290433">
    <property type="component" value="Unassembled WGS sequence"/>
</dbReference>
<name>A0A444VU25_9FLAO</name>
<reference evidence="2 3" key="1">
    <citation type="submission" date="2014-12" db="EMBL/GenBank/DDBJ databases">
        <title>Genome sequence of Flavobacterium anhuiense RCM74.</title>
        <authorList>
            <person name="Kim J.F."/>
            <person name="Song J.Y."/>
            <person name="Kwak M.-J."/>
            <person name="Lee S.-W."/>
        </authorList>
    </citation>
    <scope>NUCLEOTIDE SEQUENCE [LARGE SCALE GENOMIC DNA]</scope>
    <source>
        <strain evidence="2 3">RCM74</strain>
    </source>
</reference>
<dbReference type="PANTHER" id="PTHR35004:SF6">
    <property type="entry name" value="TRANSPOSASE"/>
    <property type="match status" value="1"/>
</dbReference>
<gene>
    <name evidence="2" type="ORF">NU08_4155</name>
</gene>
<dbReference type="PROSITE" id="PS50994">
    <property type="entry name" value="INTEGRASE"/>
    <property type="match status" value="1"/>
</dbReference>
<sequence>MPFIEQKVIELREKGNNRYEIVSILNPKLGKHTPSYSGVYNILKRHKINRLTPKIKKNHQKIIKERMGQLGHIDCHYLSKSIIRGENKKLYLVCVIDDYSRIAWAELVPDITSLTVMFASLKCLNILSSHYEIKFEEILSDNGAEFGIKTSKVKHQHPFERMLMELGIIHRYTRPYRPQTNGKVERFWRTLEEDLLRDTDFDSQEELKEELLQYLYYYNHERPHQGIDGKKPIEMINPLPK</sequence>
<evidence type="ECO:0000313" key="2">
    <source>
        <dbReference type="EMBL" id="RYJ36894.1"/>
    </source>
</evidence>
<dbReference type="AlphaFoldDB" id="A0A444VU25"/>
<dbReference type="OrthoDB" id="930609at2"/>
<accession>A0A444VU25</accession>
<organism evidence="2 3">
    <name type="scientific">Flavobacterium anhuiense</name>
    <dbReference type="NCBI Taxonomy" id="459526"/>
    <lineage>
        <taxon>Bacteria</taxon>
        <taxon>Pseudomonadati</taxon>
        <taxon>Bacteroidota</taxon>
        <taxon>Flavobacteriia</taxon>
        <taxon>Flavobacteriales</taxon>
        <taxon>Flavobacteriaceae</taxon>
        <taxon>Flavobacterium</taxon>
    </lineage>
</organism>
<dbReference type="PANTHER" id="PTHR35004">
    <property type="entry name" value="TRANSPOSASE RV3428C-RELATED"/>
    <property type="match status" value="1"/>
</dbReference>
<dbReference type="InterPro" id="IPR012337">
    <property type="entry name" value="RNaseH-like_sf"/>
</dbReference>
<dbReference type="InterPro" id="IPR036397">
    <property type="entry name" value="RNaseH_sf"/>
</dbReference>
<dbReference type="Pfam" id="PF13683">
    <property type="entry name" value="rve_3"/>
    <property type="match status" value="1"/>
</dbReference>
<proteinExistence type="predicted"/>
<dbReference type="GO" id="GO:0015074">
    <property type="term" value="P:DNA integration"/>
    <property type="evidence" value="ECO:0007669"/>
    <property type="project" value="InterPro"/>
</dbReference>
<dbReference type="EMBL" id="JUIV01000022">
    <property type="protein sequence ID" value="RYJ36894.1"/>
    <property type="molecule type" value="Genomic_DNA"/>
</dbReference>
<dbReference type="RefSeq" id="WP_129748828.1">
    <property type="nucleotide sequence ID" value="NZ_JUIV01000022.1"/>
</dbReference>
<dbReference type="Gene3D" id="3.30.420.10">
    <property type="entry name" value="Ribonuclease H-like superfamily/Ribonuclease H"/>
    <property type="match status" value="1"/>
</dbReference>
<dbReference type="SUPFAM" id="SSF53098">
    <property type="entry name" value="Ribonuclease H-like"/>
    <property type="match status" value="1"/>
</dbReference>
<evidence type="ECO:0000259" key="1">
    <source>
        <dbReference type="PROSITE" id="PS50994"/>
    </source>
</evidence>
<comment type="caution">
    <text evidence="2">The sequence shown here is derived from an EMBL/GenBank/DDBJ whole genome shotgun (WGS) entry which is preliminary data.</text>
</comment>
<dbReference type="InterPro" id="IPR001584">
    <property type="entry name" value="Integrase_cat-core"/>
</dbReference>